<accession>A0A8J4XLX0</accession>
<dbReference type="EMBL" id="JACEEZ010024758">
    <property type="protein sequence ID" value="KAG0708716.1"/>
    <property type="molecule type" value="Genomic_DNA"/>
</dbReference>
<gene>
    <name evidence="1" type="ORF">GWK47_023980</name>
</gene>
<comment type="caution">
    <text evidence="1">The sequence shown here is derived from an EMBL/GenBank/DDBJ whole genome shotgun (WGS) entry which is preliminary data.</text>
</comment>
<organism evidence="1 2">
    <name type="scientific">Chionoecetes opilio</name>
    <name type="common">Atlantic snow crab</name>
    <name type="synonym">Cancer opilio</name>
    <dbReference type="NCBI Taxonomy" id="41210"/>
    <lineage>
        <taxon>Eukaryota</taxon>
        <taxon>Metazoa</taxon>
        <taxon>Ecdysozoa</taxon>
        <taxon>Arthropoda</taxon>
        <taxon>Crustacea</taxon>
        <taxon>Multicrustacea</taxon>
        <taxon>Malacostraca</taxon>
        <taxon>Eumalacostraca</taxon>
        <taxon>Eucarida</taxon>
        <taxon>Decapoda</taxon>
        <taxon>Pleocyemata</taxon>
        <taxon>Brachyura</taxon>
        <taxon>Eubrachyura</taxon>
        <taxon>Majoidea</taxon>
        <taxon>Majidae</taxon>
        <taxon>Chionoecetes</taxon>
    </lineage>
</organism>
<name>A0A8J4XLX0_CHIOP</name>
<protein>
    <submittedName>
        <fullName evidence="1">Uncharacterized protein</fullName>
    </submittedName>
</protein>
<sequence>MPRQAEQILVVPEMPGSLLLPKRMTPATFDELLASSCPTCEADPNFRILWVYQTRLGITLRYKVEGQGMWVYLGTRTVQKGFGRFFGDRTRVHKKRQSETLHFRYRLPK</sequence>
<dbReference type="AlphaFoldDB" id="A0A8J4XLX0"/>
<evidence type="ECO:0000313" key="2">
    <source>
        <dbReference type="Proteomes" id="UP000770661"/>
    </source>
</evidence>
<keyword evidence="2" id="KW-1185">Reference proteome</keyword>
<proteinExistence type="predicted"/>
<dbReference type="Proteomes" id="UP000770661">
    <property type="component" value="Unassembled WGS sequence"/>
</dbReference>
<reference evidence="1" key="1">
    <citation type="submission" date="2020-07" db="EMBL/GenBank/DDBJ databases">
        <title>The High-quality genome of the commercially important snow crab, Chionoecetes opilio.</title>
        <authorList>
            <person name="Jeong J.-H."/>
            <person name="Ryu S."/>
        </authorList>
    </citation>
    <scope>NUCLEOTIDE SEQUENCE</scope>
    <source>
        <strain evidence="1">MADBK_172401_WGS</strain>
        <tissue evidence="1">Digestive gland</tissue>
    </source>
</reference>
<evidence type="ECO:0000313" key="1">
    <source>
        <dbReference type="EMBL" id="KAG0708716.1"/>
    </source>
</evidence>